<reference evidence="8" key="1">
    <citation type="submission" date="2016-10" db="EMBL/GenBank/DDBJ databases">
        <authorList>
            <person name="Varghese N."/>
            <person name="Submissions S."/>
        </authorList>
    </citation>
    <scope>NUCLEOTIDE SEQUENCE [LARGE SCALE GENOMIC DNA]</scope>
    <source>
        <strain evidence="8">LMG 26383,CCUG 61248,R- 45681</strain>
    </source>
</reference>
<dbReference type="EMBL" id="FOAN01000003">
    <property type="protein sequence ID" value="SEL19786.1"/>
    <property type="molecule type" value="Genomic_DNA"/>
</dbReference>
<dbReference type="Proteomes" id="UP000199664">
    <property type="component" value="Unassembled WGS sequence"/>
</dbReference>
<protein>
    <submittedName>
        <fullName evidence="7">Threonine/homoserine/homoserine lactone efflux protein</fullName>
    </submittedName>
</protein>
<dbReference type="STRING" id="1036779.SAMN04515666_10348"/>
<keyword evidence="4 6" id="KW-1133">Transmembrane helix</keyword>
<evidence type="ECO:0000256" key="4">
    <source>
        <dbReference type="ARBA" id="ARBA00022989"/>
    </source>
</evidence>
<sequence>MDGLAGFLLAGVALTGSPGPATLSLTATGAAFGTRRGLAYGAGITLGMLAVMALTASGIVAVVLALPGLAPVVTVLSALYFLYLAFWIATAPPLADADSDAAAPSFAAGFTLSLVNPKGYAAMAALFSGFTLLPQQPALDASLKIGLLLLVIAAVNLGWLLAGSGLTGLFRDPWSNRIVNLIFAALLLASLAAAIRS</sequence>
<dbReference type="GO" id="GO:0005886">
    <property type="term" value="C:plasma membrane"/>
    <property type="evidence" value="ECO:0007669"/>
    <property type="project" value="UniProtKB-SubCell"/>
</dbReference>
<comment type="subcellular location">
    <subcellularLocation>
        <location evidence="1">Cell membrane</location>
        <topology evidence="1">Multi-pass membrane protein</topology>
    </subcellularLocation>
</comment>
<dbReference type="Pfam" id="PF01810">
    <property type="entry name" value="LysE"/>
    <property type="match status" value="1"/>
</dbReference>
<keyword evidence="8" id="KW-1185">Reference proteome</keyword>
<organism evidence="7 8">
    <name type="scientific">Bosea lupini</name>
    <dbReference type="NCBI Taxonomy" id="1036779"/>
    <lineage>
        <taxon>Bacteria</taxon>
        <taxon>Pseudomonadati</taxon>
        <taxon>Pseudomonadota</taxon>
        <taxon>Alphaproteobacteria</taxon>
        <taxon>Hyphomicrobiales</taxon>
        <taxon>Boseaceae</taxon>
        <taxon>Bosea</taxon>
    </lineage>
</organism>
<dbReference type="PANTHER" id="PTHR30086:SF20">
    <property type="entry name" value="ARGININE EXPORTER PROTEIN ARGO-RELATED"/>
    <property type="match status" value="1"/>
</dbReference>
<evidence type="ECO:0000313" key="8">
    <source>
        <dbReference type="Proteomes" id="UP000199664"/>
    </source>
</evidence>
<feature type="transmembrane region" description="Helical" evidence="6">
    <location>
        <begin position="145"/>
        <end position="166"/>
    </location>
</feature>
<accession>A0A1H7N853</accession>
<name>A0A1H7N853_9HYPH</name>
<keyword evidence="3 6" id="KW-0812">Transmembrane</keyword>
<feature type="transmembrane region" description="Helical" evidence="6">
    <location>
        <begin position="178"/>
        <end position="195"/>
    </location>
</feature>
<evidence type="ECO:0000256" key="2">
    <source>
        <dbReference type="ARBA" id="ARBA00022475"/>
    </source>
</evidence>
<feature type="transmembrane region" description="Helical" evidence="6">
    <location>
        <begin position="115"/>
        <end position="133"/>
    </location>
</feature>
<feature type="transmembrane region" description="Helical" evidence="6">
    <location>
        <begin position="42"/>
        <end position="66"/>
    </location>
</feature>
<feature type="transmembrane region" description="Helical" evidence="6">
    <location>
        <begin position="73"/>
        <end position="95"/>
    </location>
</feature>
<dbReference type="GO" id="GO:0033228">
    <property type="term" value="P:cysteine export across plasma membrane"/>
    <property type="evidence" value="ECO:0007669"/>
    <property type="project" value="TreeGrafter"/>
</dbReference>
<dbReference type="RefSeq" id="WP_091832628.1">
    <property type="nucleotide sequence ID" value="NZ_FOAN01000003.1"/>
</dbReference>
<evidence type="ECO:0000256" key="5">
    <source>
        <dbReference type="ARBA" id="ARBA00023136"/>
    </source>
</evidence>
<dbReference type="AlphaFoldDB" id="A0A1H7N853"/>
<keyword evidence="2" id="KW-1003">Cell membrane</keyword>
<evidence type="ECO:0000313" key="7">
    <source>
        <dbReference type="EMBL" id="SEL19786.1"/>
    </source>
</evidence>
<dbReference type="GO" id="GO:0015171">
    <property type="term" value="F:amino acid transmembrane transporter activity"/>
    <property type="evidence" value="ECO:0007669"/>
    <property type="project" value="TreeGrafter"/>
</dbReference>
<proteinExistence type="predicted"/>
<gene>
    <name evidence="7" type="ORF">SAMN04515666_10348</name>
</gene>
<dbReference type="OrthoDB" id="7724143at2"/>
<dbReference type="InterPro" id="IPR001123">
    <property type="entry name" value="LeuE-type"/>
</dbReference>
<keyword evidence="5 6" id="KW-0472">Membrane</keyword>
<evidence type="ECO:0000256" key="3">
    <source>
        <dbReference type="ARBA" id="ARBA00022692"/>
    </source>
</evidence>
<dbReference type="PANTHER" id="PTHR30086">
    <property type="entry name" value="ARGININE EXPORTER PROTEIN ARGO"/>
    <property type="match status" value="1"/>
</dbReference>
<evidence type="ECO:0000256" key="6">
    <source>
        <dbReference type="SAM" id="Phobius"/>
    </source>
</evidence>
<evidence type="ECO:0000256" key="1">
    <source>
        <dbReference type="ARBA" id="ARBA00004651"/>
    </source>
</evidence>